<name>A0A7C9KY83_9SPHN</name>
<sequence length="78" mass="8732">MTLLFVDGKPSIERRGDMWQVTLTSGDTCHRFALTRHAMSHLAHVGSLLITEATAIDRNARLSVVNIDQSKKRSGRKK</sequence>
<evidence type="ECO:0000313" key="2">
    <source>
        <dbReference type="Proteomes" id="UP000481327"/>
    </source>
</evidence>
<dbReference type="Proteomes" id="UP000481327">
    <property type="component" value="Unassembled WGS sequence"/>
</dbReference>
<keyword evidence="2" id="KW-1185">Reference proteome</keyword>
<dbReference type="EMBL" id="WIOL01000004">
    <property type="protein sequence ID" value="MQT17986.1"/>
    <property type="molecule type" value="Genomic_DNA"/>
</dbReference>
<proteinExistence type="predicted"/>
<reference evidence="1 2" key="1">
    <citation type="submission" date="2019-09" db="EMBL/GenBank/DDBJ databases">
        <title>Polymorphobacter sp. isolated from a lake in China.</title>
        <authorList>
            <person name="Liu Z."/>
        </authorList>
    </citation>
    <scope>NUCLEOTIDE SEQUENCE [LARGE SCALE GENOMIC DNA]</scope>
    <source>
        <strain evidence="1 2">D40P</strain>
    </source>
</reference>
<dbReference type="AlphaFoldDB" id="A0A7C9KY83"/>
<evidence type="ECO:0000313" key="1">
    <source>
        <dbReference type="EMBL" id="MQT17986.1"/>
    </source>
</evidence>
<organism evidence="1 2">
    <name type="scientific">Sandarakinorhabdus fusca</name>
    <dbReference type="NCBI Taxonomy" id="1439888"/>
    <lineage>
        <taxon>Bacteria</taxon>
        <taxon>Pseudomonadati</taxon>
        <taxon>Pseudomonadota</taxon>
        <taxon>Alphaproteobacteria</taxon>
        <taxon>Sphingomonadales</taxon>
        <taxon>Sphingosinicellaceae</taxon>
        <taxon>Sandarakinorhabdus</taxon>
    </lineage>
</organism>
<comment type="caution">
    <text evidence="1">The sequence shown here is derived from an EMBL/GenBank/DDBJ whole genome shotgun (WGS) entry which is preliminary data.</text>
</comment>
<gene>
    <name evidence="1" type="ORF">F3168_12035</name>
</gene>
<dbReference type="RefSeq" id="WP_152578442.1">
    <property type="nucleotide sequence ID" value="NZ_JAATJI010000001.1"/>
</dbReference>
<accession>A0A7C9KY83</accession>
<protein>
    <submittedName>
        <fullName evidence="1">Uncharacterized protein</fullName>
    </submittedName>
</protein>